<evidence type="ECO:0000313" key="10">
    <source>
        <dbReference type="EMBL" id="PZM98460.1"/>
    </source>
</evidence>
<dbReference type="EMBL" id="QGUI01000250">
    <property type="protein sequence ID" value="PZM98460.1"/>
    <property type="molecule type" value="Genomic_DNA"/>
</dbReference>
<reference evidence="9 11" key="3">
    <citation type="journal article" date="2021" name="BMC Genomics">
        <title>Genome-resolved metagenome and metatranscriptome analyses of thermophilic composting reveal key bacterial players and their metabolic interactions.</title>
        <authorList>
            <person name="Braga L.P.P."/>
            <person name="Pereira R.V."/>
            <person name="Martins L.F."/>
            <person name="Moura L.M.S."/>
            <person name="Sanchez F.B."/>
            <person name="Patane J.S.L."/>
            <person name="da Silva A.M."/>
            <person name="Setubal J.C."/>
        </authorList>
    </citation>
    <scope>NUCLEOTIDE SEQUENCE [LARGE SCALE GENOMIC DNA]</scope>
    <source>
        <strain evidence="9">ZC4RG45</strain>
    </source>
</reference>
<dbReference type="InterPro" id="IPR052053">
    <property type="entry name" value="IM_YidH-like"/>
</dbReference>
<evidence type="ECO:0000313" key="9">
    <source>
        <dbReference type="EMBL" id="MFO7190665.1"/>
    </source>
</evidence>
<evidence type="ECO:0000256" key="4">
    <source>
        <dbReference type="ARBA" id="ARBA00022989"/>
    </source>
</evidence>
<feature type="domain" description="DUF202" evidence="8">
    <location>
        <begin position="27"/>
        <end position="93"/>
    </location>
</feature>
<name>A0A2W4JHD4_9PSEU</name>
<organism evidence="10">
    <name type="scientific">Thermocrispum agreste</name>
    <dbReference type="NCBI Taxonomy" id="37925"/>
    <lineage>
        <taxon>Bacteria</taxon>
        <taxon>Bacillati</taxon>
        <taxon>Actinomycetota</taxon>
        <taxon>Actinomycetes</taxon>
        <taxon>Pseudonocardiales</taxon>
        <taxon>Pseudonocardiaceae</taxon>
        <taxon>Thermocrispum</taxon>
    </lineage>
</organism>
<accession>A0A2W4JHD4</accession>
<protein>
    <submittedName>
        <fullName evidence="9">DUF202 domain-containing protein</fullName>
    </submittedName>
</protein>
<dbReference type="STRING" id="1111738.GCA_000427905_00328"/>
<keyword evidence="5 7" id="KW-0472">Membrane</keyword>
<dbReference type="Proteomes" id="UP000249324">
    <property type="component" value="Unassembled WGS sequence"/>
</dbReference>
<reference evidence="10" key="2">
    <citation type="submission" date="2018-05" db="EMBL/GenBank/DDBJ databases">
        <authorList>
            <person name="Lanie J.A."/>
            <person name="Ng W.-L."/>
            <person name="Kazmierczak K.M."/>
            <person name="Andrzejewski T.M."/>
            <person name="Davidsen T.M."/>
            <person name="Wayne K.J."/>
            <person name="Tettelin H."/>
            <person name="Glass J.I."/>
            <person name="Rusch D."/>
            <person name="Podicherti R."/>
            <person name="Tsui H.-C.T."/>
            <person name="Winkler M.E."/>
        </authorList>
    </citation>
    <scope>NUCLEOTIDE SEQUENCE</scope>
    <source>
        <strain evidence="10">ZC4RG45</strain>
    </source>
</reference>
<proteinExistence type="predicted"/>
<dbReference type="GO" id="GO:0005886">
    <property type="term" value="C:plasma membrane"/>
    <property type="evidence" value="ECO:0007669"/>
    <property type="project" value="UniProtKB-SubCell"/>
</dbReference>
<gene>
    <name evidence="9" type="ORF">DIU77_000255</name>
    <name evidence="10" type="ORF">DIU77_07920</name>
</gene>
<comment type="subcellular location">
    <subcellularLocation>
        <location evidence="1">Cell membrane</location>
        <topology evidence="1">Multi-pass membrane protein</topology>
    </subcellularLocation>
</comment>
<dbReference type="PANTHER" id="PTHR34187:SF2">
    <property type="entry name" value="DUF202 DOMAIN-CONTAINING PROTEIN"/>
    <property type="match status" value="1"/>
</dbReference>
<dbReference type="Pfam" id="PF02656">
    <property type="entry name" value="DUF202"/>
    <property type="match status" value="1"/>
</dbReference>
<feature type="transmembrane region" description="Helical" evidence="7">
    <location>
        <begin position="36"/>
        <end position="55"/>
    </location>
</feature>
<reference evidence="9" key="4">
    <citation type="submission" date="2023-08" db="EMBL/GenBank/DDBJ databases">
        <authorList>
            <person name="Guima S.E.S."/>
            <person name="Martins L.F."/>
            <person name="Silva A.M."/>
            <person name="Setubal J.C."/>
        </authorList>
    </citation>
    <scope>NUCLEOTIDE SEQUENCE</scope>
    <source>
        <strain evidence="9">ZC4RG45</strain>
    </source>
</reference>
<evidence type="ECO:0000256" key="7">
    <source>
        <dbReference type="SAM" id="Phobius"/>
    </source>
</evidence>
<feature type="transmembrane region" description="Helical" evidence="7">
    <location>
        <begin position="105"/>
        <end position="126"/>
    </location>
</feature>
<dbReference type="InterPro" id="IPR003807">
    <property type="entry name" value="DUF202"/>
</dbReference>
<keyword evidence="3 7" id="KW-0812">Transmembrane</keyword>
<sequence>MSADEPVAGDRRWPRSVYGHGDEPDPRFSLANERTFLAWIRTSLGLLAGSLAVHLVDLGRYEGVARAGAALLAVTGLLCAAQAWRGWARTERALRERRPLPSSRTGIVVVAVVVLIAAALAVLSVWG</sequence>
<dbReference type="AlphaFoldDB" id="A0A2W4JHD4"/>
<feature type="region of interest" description="Disordered" evidence="6">
    <location>
        <begin position="1"/>
        <end position="27"/>
    </location>
</feature>
<evidence type="ECO:0000256" key="3">
    <source>
        <dbReference type="ARBA" id="ARBA00022692"/>
    </source>
</evidence>
<dbReference type="EMBL" id="QGUI02000001">
    <property type="protein sequence ID" value="MFO7190665.1"/>
    <property type="molecule type" value="Genomic_DNA"/>
</dbReference>
<keyword evidence="2" id="KW-1003">Cell membrane</keyword>
<reference evidence="9" key="1">
    <citation type="submission" date="2018-05" db="EMBL/GenBank/DDBJ databases">
        <authorList>
            <person name="Moura L."/>
            <person name="Setubal J.C."/>
        </authorList>
    </citation>
    <scope>NUCLEOTIDE SEQUENCE</scope>
    <source>
        <strain evidence="9">ZC4RG45</strain>
    </source>
</reference>
<evidence type="ECO:0000259" key="8">
    <source>
        <dbReference type="Pfam" id="PF02656"/>
    </source>
</evidence>
<evidence type="ECO:0000256" key="2">
    <source>
        <dbReference type="ARBA" id="ARBA00022475"/>
    </source>
</evidence>
<feature type="transmembrane region" description="Helical" evidence="7">
    <location>
        <begin position="67"/>
        <end position="84"/>
    </location>
</feature>
<evidence type="ECO:0000313" key="11">
    <source>
        <dbReference type="Proteomes" id="UP000249324"/>
    </source>
</evidence>
<dbReference type="PANTHER" id="PTHR34187">
    <property type="entry name" value="FGR18P"/>
    <property type="match status" value="1"/>
</dbReference>
<evidence type="ECO:0000256" key="1">
    <source>
        <dbReference type="ARBA" id="ARBA00004651"/>
    </source>
</evidence>
<comment type="caution">
    <text evidence="10">The sequence shown here is derived from an EMBL/GenBank/DDBJ whole genome shotgun (WGS) entry which is preliminary data.</text>
</comment>
<evidence type="ECO:0000256" key="5">
    <source>
        <dbReference type="ARBA" id="ARBA00023136"/>
    </source>
</evidence>
<evidence type="ECO:0000256" key="6">
    <source>
        <dbReference type="SAM" id="MobiDB-lite"/>
    </source>
</evidence>
<keyword evidence="4 7" id="KW-1133">Transmembrane helix</keyword>